<name>A0ABU8GZX3_9SPHN</name>
<proteinExistence type="inferred from homology"/>
<evidence type="ECO:0000256" key="3">
    <source>
        <dbReference type="ARBA" id="ARBA00023186"/>
    </source>
</evidence>
<organism evidence="4 5">
    <name type="scientific">Sphingomonas kyungheensis</name>
    <dbReference type="NCBI Taxonomy" id="1069987"/>
    <lineage>
        <taxon>Bacteria</taxon>
        <taxon>Pseudomonadati</taxon>
        <taxon>Pseudomonadota</taxon>
        <taxon>Alphaproteobacteria</taxon>
        <taxon>Sphingomonadales</taxon>
        <taxon>Sphingomonadaceae</taxon>
        <taxon>Sphingomonas</taxon>
    </lineage>
</organism>
<evidence type="ECO:0000313" key="5">
    <source>
        <dbReference type="Proteomes" id="UP001367771"/>
    </source>
</evidence>
<protein>
    <submittedName>
        <fullName evidence="4">ATP12 family protein</fullName>
    </submittedName>
</protein>
<dbReference type="InterPro" id="IPR042272">
    <property type="entry name" value="ATP12_ATP_synth-F1-assembly_N"/>
</dbReference>
<gene>
    <name evidence="4" type="ORF">V8201_04845</name>
</gene>
<comment type="similarity">
    <text evidence="1">Belongs to the ATP12 family.</text>
</comment>
<keyword evidence="2" id="KW-0809">Transit peptide</keyword>
<dbReference type="Gene3D" id="1.10.3580.10">
    <property type="entry name" value="ATP12 ATPase"/>
    <property type="match status" value="1"/>
</dbReference>
<accession>A0ABU8GZX3</accession>
<evidence type="ECO:0000313" key="4">
    <source>
        <dbReference type="EMBL" id="MEI5686403.1"/>
    </source>
</evidence>
<dbReference type="RefSeq" id="WP_336544622.1">
    <property type="nucleotide sequence ID" value="NZ_JBBBDM010000002.1"/>
</dbReference>
<dbReference type="Proteomes" id="UP001367771">
    <property type="component" value="Unassembled WGS sequence"/>
</dbReference>
<dbReference type="Pfam" id="PF07542">
    <property type="entry name" value="ATP12"/>
    <property type="match status" value="1"/>
</dbReference>
<dbReference type="InterPro" id="IPR011419">
    <property type="entry name" value="ATP12_ATP_synth-F1-assembly"/>
</dbReference>
<dbReference type="Gene3D" id="3.30.2180.10">
    <property type="entry name" value="ATP12-like"/>
    <property type="match status" value="1"/>
</dbReference>
<dbReference type="InterPro" id="IPR023335">
    <property type="entry name" value="ATP12_ortho_dom_sf"/>
</dbReference>
<evidence type="ECO:0000256" key="2">
    <source>
        <dbReference type="ARBA" id="ARBA00022946"/>
    </source>
</evidence>
<reference evidence="4 5" key="1">
    <citation type="journal article" date="2013" name="Int. J. Syst. Evol. Microbiol.">
        <title>Sphingomonas kyungheensis sp. nov., a bacterium with ginsenoside-converting activity isolated from soil of a ginseng field.</title>
        <authorList>
            <person name="Son H.M."/>
            <person name="Yang J.E."/>
            <person name="Park Y."/>
            <person name="Han C.K."/>
            <person name="Kim S.G."/>
            <person name="Kook M."/>
            <person name="Yi T.H."/>
        </authorList>
    </citation>
    <scope>NUCLEOTIDE SEQUENCE [LARGE SCALE GENOMIC DNA]</scope>
    <source>
        <strain evidence="4 5">LMG 26582</strain>
    </source>
</reference>
<comment type="caution">
    <text evidence="4">The sequence shown here is derived from an EMBL/GenBank/DDBJ whole genome shotgun (WGS) entry which is preliminary data.</text>
</comment>
<dbReference type="PANTHER" id="PTHR21013">
    <property type="entry name" value="ATP SYNTHASE MITOCHONDRIAL F1 COMPLEX ASSEMBLY FACTOR 2/ATP12 PROTEIN, MITOCHONDRIAL PRECURSOR"/>
    <property type="match status" value="1"/>
</dbReference>
<dbReference type="PANTHER" id="PTHR21013:SF10">
    <property type="entry name" value="ATP SYNTHASE MITOCHONDRIAL F1 COMPLEX ASSEMBLY FACTOR 2"/>
    <property type="match status" value="1"/>
</dbReference>
<sequence>MKRFWKEVGVDADRVVTLDGRPVRTPGRTPLALPAPALAALVADEWRAVGETIDPRAMPLTGLANAAIDRIAPAPAAFAAGLAAYADSDLLYYRAESPEALVARQRAAWDPWLDWARARYDVHFETVSGVMPRAQPAATLARLGEAVAAGDPFTLAGLSPVVTITGSLVLALALLDRAGDADTLWAAAQVDQTFQAEQWGEDALAAQALANARRDYDAAVAFLNALRTCG</sequence>
<evidence type="ECO:0000256" key="1">
    <source>
        <dbReference type="ARBA" id="ARBA00008231"/>
    </source>
</evidence>
<dbReference type="EMBL" id="JBBBDM010000002">
    <property type="protein sequence ID" value="MEI5686403.1"/>
    <property type="molecule type" value="Genomic_DNA"/>
</dbReference>
<keyword evidence="3" id="KW-0143">Chaperone</keyword>
<keyword evidence="5" id="KW-1185">Reference proteome</keyword>
<dbReference type="SUPFAM" id="SSF160909">
    <property type="entry name" value="ATP12-like"/>
    <property type="match status" value="1"/>
</dbReference>